<evidence type="ECO:0000313" key="6">
    <source>
        <dbReference type="EnsemblMetazoa" id="MESCA000162-PA"/>
    </source>
</evidence>
<keyword evidence="4 5" id="KW-0472">Membrane</keyword>
<dbReference type="PANTHER" id="PTHR19282:SF521">
    <property type="entry name" value="IP01817P-RELATED"/>
    <property type="match status" value="1"/>
</dbReference>
<proteinExistence type="predicted"/>
<comment type="subcellular location">
    <subcellularLocation>
        <location evidence="1">Membrane</location>
        <topology evidence="1">Multi-pass membrane protein</topology>
    </subcellularLocation>
</comment>
<organism evidence="6 7">
    <name type="scientific">Megaselia scalaris</name>
    <name type="common">Humpbacked fly</name>
    <name type="synonym">Phora scalaris</name>
    <dbReference type="NCBI Taxonomy" id="36166"/>
    <lineage>
        <taxon>Eukaryota</taxon>
        <taxon>Metazoa</taxon>
        <taxon>Ecdysozoa</taxon>
        <taxon>Arthropoda</taxon>
        <taxon>Hexapoda</taxon>
        <taxon>Insecta</taxon>
        <taxon>Pterygota</taxon>
        <taxon>Neoptera</taxon>
        <taxon>Endopterygota</taxon>
        <taxon>Diptera</taxon>
        <taxon>Brachycera</taxon>
        <taxon>Muscomorpha</taxon>
        <taxon>Platypezoidea</taxon>
        <taxon>Phoridae</taxon>
        <taxon>Megaseliini</taxon>
        <taxon>Megaselia</taxon>
    </lineage>
</organism>
<dbReference type="HOGENOM" id="CLU_1099562_0_0_1"/>
<accession>T1GAA9</accession>
<feature type="transmembrane region" description="Helical" evidence="5">
    <location>
        <begin position="78"/>
        <end position="99"/>
    </location>
</feature>
<feature type="transmembrane region" description="Helical" evidence="5">
    <location>
        <begin position="106"/>
        <end position="126"/>
    </location>
</feature>
<evidence type="ECO:0000256" key="2">
    <source>
        <dbReference type="ARBA" id="ARBA00022692"/>
    </source>
</evidence>
<dbReference type="PRINTS" id="PR00259">
    <property type="entry name" value="TMFOUR"/>
</dbReference>
<dbReference type="EMBL" id="CAQQ02054299">
    <property type="status" value="NOT_ANNOTATED_CDS"/>
    <property type="molecule type" value="Genomic_DNA"/>
</dbReference>
<protein>
    <submittedName>
        <fullName evidence="6">Uncharacterized protein</fullName>
    </submittedName>
</protein>
<evidence type="ECO:0000256" key="1">
    <source>
        <dbReference type="ARBA" id="ARBA00004141"/>
    </source>
</evidence>
<dbReference type="Gene3D" id="1.10.1450.10">
    <property type="entry name" value="Tetraspanin"/>
    <property type="match status" value="1"/>
</dbReference>
<keyword evidence="7" id="KW-1185">Reference proteome</keyword>
<dbReference type="PANTHER" id="PTHR19282">
    <property type="entry name" value="TETRASPANIN"/>
    <property type="match status" value="1"/>
</dbReference>
<evidence type="ECO:0000256" key="4">
    <source>
        <dbReference type="ARBA" id="ARBA00023136"/>
    </source>
</evidence>
<dbReference type="OMA" id="MYLEFAN"/>
<sequence>MYLEFANQPMSNPVLYENFWLDRTIRTEQNGRAEHNNPSCLFNATCRDERFDRSWTHLLGTFYFIGLDGLVFLNVVSIIPVIAITLGIIIVIVSFFGCCGSVEQSYCMLTTYLVFLVILCLSQVLVSSYCLITKENLLEEVQTYVENVFDNRTQYPERLDRIQLLGHCCGINSYEDYERGEIVPGSCCGYKSGYKICSQNFAYKNGCQTGFTEYIKTYIDWVIYYGYALAVIDMLGVFLTFHLIQSLKEKRSS</sequence>
<keyword evidence="3 5" id="KW-1133">Transmembrane helix</keyword>
<dbReference type="InterPro" id="IPR008952">
    <property type="entry name" value="Tetraspanin_EC2_sf"/>
</dbReference>
<dbReference type="EnsemblMetazoa" id="MESCA000162-RA">
    <property type="protein sequence ID" value="MESCA000162-PA"/>
    <property type="gene ID" value="MESCA000162"/>
</dbReference>
<dbReference type="Proteomes" id="UP000015102">
    <property type="component" value="Unassembled WGS sequence"/>
</dbReference>
<keyword evidence="2 5" id="KW-0812">Transmembrane</keyword>
<evidence type="ECO:0000313" key="7">
    <source>
        <dbReference type="Proteomes" id="UP000015102"/>
    </source>
</evidence>
<dbReference type="AlphaFoldDB" id="T1GAA9"/>
<dbReference type="STRING" id="36166.T1GAA9"/>
<dbReference type="Pfam" id="PF00335">
    <property type="entry name" value="Tetraspanin"/>
    <property type="match status" value="1"/>
</dbReference>
<reference evidence="6" key="2">
    <citation type="submission" date="2015-06" db="UniProtKB">
        <authorList>
            <consortium name="EnsemblMetazoa"/>
        </authorList>
    </citation>
    <scope>IDENTIFICATION</scope>
</reference>
<dbReference type="InterPro" id="IPR018499">
    <property type="entry name" value="Tetraspanin/Peripherin"/>
</dbReference>
<name>T1GAA9_MEGSC</name>
<feature type="transmembrane region" description="Helical" evidence="5">
    <location>
        <begin position="222"/>
        <end position="244"/>
    </location>
</feature>
<reference evidence="7" key="1">
    <citation type="submission" date="2013-02" db="EMBL/GenBank/DDBJ databases">
        <authorList>
            <person name="Hughes D."/>
        </authorList>
    </citation>
    <scope>NUCLEOTIDE SEQUENCE</scope>
    <source>
        <strain>Durham</strain>
        <strain evidence="7">NC isolate 2 -- Noor lab</strain>
    </source>
</reference>
<dbReference type="CDD" id="cd03127">
    <property type="entry name" value="tetraspanin_LEL"/>
    <property type="match status" value="1"/>
</dbReference>
<evidence type="ECO:0000256" key="5">
    <source>
        <dbReference type="SAM" id="Phobius"/>
    </source>
</evidence>
<evidence type="ECO:0000256" key="3">
    <source>
        <dbReference type="ARBA" id="ARBA00022989"/>
    </source>
</evidence>
<dbReference type="SUPFAM" id="SSF48652">
    <property type="entry name" value="Tetraspanin"/>
    <property type="match status" value="1"/>
</dbReference>
<dbReference type="GO" id="GO:0005886">
    <property type="term" value="C:plasma membrane"/>
    <property type="evidence" value="ECO:0007669"/>
    <property type="project" value="TreeGrafter"/>
</dbReference>